<comment type="caution">
    <text evidence="2">The sequence shown here is derived from an EMBL/GenBank/DDBJ whole genome shotgun (WGS) entry which is preliminary data.</text>
</comment>
<dbReference type="EMBL" id="PFEK01000056">
    <property type="protein sequence ID" value="PJE67348.1"/>
    <property type="molecule type" value="Genomic_DNA"/>
</dbReference>
<accession>A0A2M8L379</accession>
<protein>
    <submittedName>
        <fullName evidence="2">Uncharacterized protein</fullName>
    </submittedName>
</protein>
<gene>
    <name evidence="2" type="ORF">COU95_02895</name>
</gene>
<reference evidence="3" key="1">
    <citation type="submission" date="2017-09" db="EMBL/GenBank/DDBJ databases">
        <title>Depth-based differentiation of microbial function through sediment-hosted aquifers and enrichment of novel symbionts in the deep terrestrial subsurface.</title>
        <authorList>
            <person name="Probst A.J."/>
            <person name="Ladd B."/>
            <person name="Jarett J.K."/>
            <person name="Geller-Mcgrath D.E."/>
            <person name="Sieber C.M.K."/>
            <person name="Emerson J.B."/>
            <person name="Anantharaman K."/>
            <person name="Thomas B.C."/>
            <person name="Malmstrom R."/>
            <person name="Stieglmeier M."/>
            <person name="Klingl A."/>
            <person name="Woyke T."/>
            <person name="Ryan C.M."/>
            <person name="Banfield J.F."/>
        </authorList>
    </citation>
    <scope>NUCLEOTIDE SEQUENCE [LARGE SCALE GENOMIC DNA]</scope>
</reference>
<keyword evidence="1" id="KW-0812">Transmembrane</keyword>
<evidence type="ECO:0000313" key="3">
    <source>
        <dbReference type="Proteomes" id="UP000231474"/>
    </source>
</evidence>
<evidence type="ECO:0000256" key="1">
    <source>
        <dbReference type="SAM" id="Phobius"/>
    </source>
</evidence>
<feature type="transmembrane region" description="Helical" evidence="1">
    <location>
        <begin position="258"/>
        <end position="279"/>
    </location>
</feature>
<dbReference type="Proteomes" id="UP000231474">
    <property type="component" value="Unassembled WGS sequence"/>
</dbReference>
<keyword evidence="1" id="KW-0472">Membrane</keyword>
<dbReference type="AlphaFoldDB" id="A0A2M8L379"/>
<proteinExistence type="predicted"/>
<keyword evidence="1" id="KW-1133">Transmembrane helix</keyword>
<evidence type="ECO:0000313" key="2">
    <source>
        <dbReference type="EMBL" id="PJE67348.1"/>
    </source>
</evidence>
<name>A0A2M8L379_9BACT</name>
<sequence length="289" mass="32682">MKPKILILLAIFLIFESLAFVFPSSTQAVTNPISYEITVSASIGEGRLTLFGYTSPHALVQLEGRQIAEEVIAGENGFFFFDRIFLPKPNPQYPELCLNSIDTQSQISFPNCLPPLPTGPFNMSVGPVLLPPTFTLTKGSFFPKEQIVASGLTIPNSNVMIFLANDVTKKSFFSRLVPETFAYNLPQYQTQADQNGHFEFNLPTIKRSNWKIFAGANWQNFPTPKSNTLNFKIQSWWEWFWARIKWLLGVVLGLSRPFLWSIIVLIELTIVVVLLVGVAKRRQRSISNF</sequence>
<organism evidence="2 3">
    <name type="scientific">Candidatus Shapirobacteria bacterium CG10_big_fil_rev_8_21_14_0_10_40_9</name>
    <dbReference type="NCBI Taxonomy" id="1974888"/>
    <lineage>
        <taxon>Bacteria</taxon>
        <taxon>Candidatus Shapironibacteriota</taxon>
    </lineage>
</organism>